<keyword evidence="5" id="KW-1185">Reference proteome</keyword>
<sequence>MGESLLTNIVQYLSQIDPFNNLPVEVVEELSTVVQITYLSSGEVIDPNKNTEDKYLYVIRSGSVEQRKLDGQLRSRLGSDDLFGYTFLSDAMEDESRYIVTALENSLLYLIPHSALIRLFEKQPDYQQYFASKAQVRLQTAHDVVWSDKEKGLFIKSVGDVCSKHIAVVTSDMTIKQVAHEMRVVLRSSCAVICENGKIVGLITDRDMTKRVIAHEAPLTDPISTVMTPNPFVISPDALVLEAVSMMMQHNIRNIPVIKDNKVVGLLTTSHLIQNHRMQAIFLIEKIKYCNSIAELSPLTSERQAIFEALVEGKVASETIGKVMSMIMDAYTRRLIQIAIDKLGSPPCDYNWISAGSHARNELNITSDQDTALILSDDATNSDKIYFRHLGSYVSNGLDRCGYPLCTGKFMAATPKWCQPIKIWKEYYKKWVANPEYDCLLNLSVFLEIRSIYGNAEFTDILRADLHRNIKENQSFLPALVRDAVNTNPPLGIFNSLVLEKNGDQTKVLNIKKYAINLIIDLARIYGLSVECDSSGTEARFKAANEAGVLSEDSYKNIIGAYHFIAQFRYSHQLEVLRKGGIPNNYIDPNNFGSFERQHLKDAFRIIADMQDGAKIRFGALAH</sequence>
<protein>
    <submittedName>
        <fullName evidence="4">CBS domain-containing protein</fullName>
    </submittedName>
</protein>
<dbReference type="SUPFAM" id="SSF54631">
    <property type="entry name" value="CBS-domain pair"/>
    <property type="match status" value="1"/>
</dbReference>
<dbReference type="RefSeq" id="WP_153448874.1">
    <property type="nucleotide sequence ID" value="NZ_CP045700.1"/>
</dbReference>
<dbReference type="SMART" id="SM00116">
    <property type="entry name" value="CBS"/>
    <property type="match status" value="2"/>
</dbReference>
<evidence type="ECO:0000313" key="5">
    <source>
        <dbReference type="Proteomes" id="UP000348942"/>
    </source>
</evidence>
<organism evidence="4 5">
    <name type="scientific">Vibrio algicola</name>
    <dbReference type="NCBI Taxonomy" id="2662262"/>
    <lineage>
        <taxon>Bacteria</taxon>
        <taxon>Pseudomonadati</taxon>
        <taxon>Pseudomonadota</taxon>
        <taxon>Gammaproteobacteria</taxon>
        <taxon>Vibrionales</taxon>
        <taxon>Vibrionaceae</taxon>
        <taxon>Vibrio</taxon>
    </lineage>
</organism>
<evidence type="ECO:0000256" key="1">
    <source>
        <dbReference type="ARBA" id="ARBA00023122"/>
    </source>
</evidence>
<dbReference type="Pfam" id="PF10335">
    <property type="entry name" value="DUF294_C"/>
    <property type="match status" value="1"/>
</dbReference>
<evidence type="ECO:0000313" key="4">
    <source>
        <dbReference type="EMBL" id="QGA66785.1"/>
    </source>
</evidence>
<evidence type="ECO:0000256" key="2">
    <source>
        <dbReference type="PROSITE-ProRule" id="PRU00703"/>
    </source>
</evidence>
<dbReference type="InterPro" id="IPR000595">
    <property type="entry name" value="cNMP-bd_dom"/>
</dbReference>
<dbReference type="GO" id="GO:0008773">
    <property type="term" value="F:[protein-PII] uridylyltransferase activity"/>
    <property type="evidence" value="ECO:0007669"/>
    <property type="project" value="InterPro"/>
</dbReference>
<feature type="domain" description="CBS" evidence="3">
    <location>
        <begin position="227"/>
        <end position="283"/>
    </location>
</feature>
<proteinExistence type="predicted"/>
<accession>A0A5Q0TL08</accession>
<gene>
    <name evidence="4" type="ORF">GFB47_15460</name>
</gene>
<name>A0A5Q0TL08_9VIBR</name>
<dbReference type="AlphaFoldDB" id="A0A5Q0TL08"/>
<dbReference type="InterPro" id="IPR005105">
    <property type="entry name" value="GlnD_Uridyltrans_N"/>
</dbReference>
<feature type="domain" description="CBS" evidence="3">
    <location>
        <begin position="162"/>
        <end position="219"/>
    </location>
</feature>
<reference evidence="4 5" key="1">
    <citation type="submission" date="2019-10" db="EMBL/GenBank/DDBJ databases">
        <title>Vibrio sp. nov., isolated from Coralline algae surface.</title>
        <authorList>
            <person name="Geng Y."/>
            <person name="Zhang X."/>
        </authorList>
    </citation>
    <scope>NUCLEOTIDE SEQUENCE [LARGE SCALE GENOMIC DNA]</scope>
    <source>
        <strain evidence="4 5">SM1977</strain>
    </source>
</reference>
<dbReference type="Proteomes" id="UP000348942">
    <property type="component" value="Chromosome 2"/>
</dbReference>
<dbReference type="Pfam" id="PF03445">
    <property type="entry name" value="DUF294"/>
    <property type="match status" value="1"/>
</dbReference>
<dbReference type="EMBL" id="CP045700">
    <property type="protein sequence ID" value="QGA66785.1"/>
    <property type="molecule type" value="Genomic_DNA"/>
</dbReference>
<dbReference type="InterPro" id="IPR046342">
    <property type="entry name" value="CBS_dom_sf"/>
</dbReference>
<dbReference type="InterPro" id="IPR018490">
    <property type="entry name" value="cNMP-bd_dom_sf"/>
</dbReference>
<dbReference type="PROSITE" id="PS51371">
    <property type="entry name" value="CBS"/>
    <property type="match status" value="2"/>
</dbReference>
<dbReference type="Pfam" id="PF00571">
    <property type="entry name" value="CBS"/>
    <property type="match status" value="2"/>
</dbReference>
<evidence type="ECO:0000259" key="3">
    <source>
        <dbReference type="PROSITE" id="PS51371"/>
    </source>
</evidence>
<dbReference type="CDD" id="cd05401">
    <property type="entry name" value="NT_GlnE_GlnD_like"/>
    <property type="match status" value="1"/>
</dbReference>
<dbReference type="CDD" id="cd00038">
    <property type="entry name" value="CAP_ED"/>
    <property type="match status" value="1"/>
</dbReference>
<dbReference type="SUPFAM" id="SSF51206">
    <property type="entry name" value="cAMP-binding domain-like"/>
    <property type="match status" value="1"/>
</dbReference>
<dbReference type="InterPro" id="IPR014710">
    <property type="entry name" value="RmlC-like_jellyroll"/>
</dbReference>
<dbReference type="InterPro" id="IPR018821">
    <property type="entry name" value="DUF294_put_nucleoTrafse_sb-bd"/>
</dbReference>
<dbReference type="Pfam" id="PF00027">
    <property type="entry name" value="cNMP_binding"/>
    <property type="match status" value="1"/>
</dbReference>
<dbReference type="PANTHER" id="PTHR43080:SF2">
    <property type="entry name" value="CBS DOMAIN-CONTAINING PROTEIN"/>
    <property type="match status" value="1"/>
</dbReference>
<dbReference type="Gene3D" id="3.10.580.10">
    <property type="entry name" value="CBS-domain"/>
    <property type="match status" value="1"/>
</dbReference>
<dbReference type="PANTHER" id="PTHR43080">
    <property type="entry name" value="CBS DOMAIN-CONTAINING PROTEIN CBSX3, MITOCHONDRIAL"/>
    <property type="match status" value="1"/>
</dbReference>
<dbReference type="InterPro" id="IPR000644">
    <property type="entry name" value="CBS_dom"/>
</dbReference>
<dbReference type="Gene3D" id="2.60.120.10">
    <property type="entry name" value="Jelly Rolls"/>
    <property type="match status" value="1"/>
</dbReference>
<dbReference type="InterPro" id="IPR051257">
    <property type="entry name" value="Diverse_CBS-Domain"/>
</dbReference>
<keyword evidence="1 2" id="KW-0129">CBS domain</keyword>